<evidence type="ECO:0000259" key="2">
    <source>
        <dbReference type="Pfam" id="PF24837"/>
    </source>
</evidence>
<feature type="chain" id="PRO_5038481266" description="AMIN-like domain-containing protein" evidence="1">
    <location>
        <begin position="26"/>
        <end position="173"/>
    </location>
</feature>
<sequence>MNHLRRRRTAALATGVLLTAALALAAPASTAAAPSGRAPATPLVVGARWAGHCAYDRIVIDLKGYVPDADVTRVPALHQDGSGAPVPLAGKHFLQIRLHPAAAHLRSGEGTYRGPKLVRTNLPALKGLAMTGDFEGYVTFGAAFDSRPSYKAFTLRSPDRFVVDIAHRNVCCG</sequence>
<protein>
    <recommendedName>
        <fullName evidence="2">AMIN-like domain-containing protein</fullName>
    </recommendedName>
</protein>
<evidence type="ECO:0000313" key="3">
    <source>
        <dbReference type="EMBL" id="AXE23087.1"/>
    </source>
</evidence>
<dbReference type="Pfam" id="PF24837">
    <property type="entry name" value="AMIN-like"/>
    <property type="match status" value="1"/>
</dbReference>
<dbReference type="Proteomes" id="UP000252004">
    <property type="component" value="Chromosome"/>
</dbReference>
<feature type="domain" description="AMIN-like" evidence="2">
    <location>
        <begin position="43"/>
        <end position="167"/>
    </location>
</feature>
<proteinExistence type="predicted"/>
<gene>
    <name evidence="3" type="ORF">C0216_06140</name>
</gene>
<accession>A0A344TWR6</accession>
<dbReference type="AlphaFoldDB" id="A0A344TWR6"/>
<evidence type="ECO:0000313" key="4">
    <source>
        <dbReference type="Proteomes" id="UP000252004"/>
    </source>
</evidence>
<reference evidence="3 4" key="1">
    <citation type="submission" date="2018-01" db="EMBL/GenBank/DDBJ databases">
        <title>Draft genome Sequence of streptomyces globosus LZH-48.</title>
        <authorList>
            <person name="Ran K."/>
            <person name="Li Z."/>
            <person name="Wei S."/>
            <person name="Dong R."/>
        </authorList>
    </citation>
    <scope>NUCLEOTIDE SEQUENCE [LARGE SCALE GENOMIC DNA]</scope>
    <source>
        <strain evidence="3 4">LZH-48</strain>
    </source>
</reference>
<dbReference type="EMBL" id="CP030862">
    <property type="protein sequence ID" value="AXE23087.1"/>
    <property type="molecule type" value="Genomic_DNA"/>
</dbReference>
<dbReference type="InterPro" id="IPR056303">
    <property type="entry name" value="AMIN-like"/>
</dbReference>
<evidence type="ECO:0000256" key="1">
    <source>
        <dbReference type="SAM" id="SignalP"/>
    </source>
</evidence>
<keyword evidence="4" id="KW-1185">Reference proteome</keyword>
<name>A0A344TWR6_9ACTN</name>
<dbReference type="KEGG" id="sgz:C0216_06140"/>
<organism evidence="3 4">
    <name type="scientific">Streptomyces globosus</name>
    <dbReference type="NCBI Taxonomy" id="68209"/>
    <lineage>
        <taxon>Bacteria</taxon>
        <taxon>Bacillati</taxon>
        <taxon>Actinomycetota</taxon>
        <taxon>Actinomycetes</taxon>
        <taxon>Kitasatosporales</taxon>
        <taxon>Streptomycetaceae</taxon>
        <taxon>Streptomyces</taxon>
    </lineage>
</organism>
<keyword evidence="1" id="KW-0732">Signal</keyword>
<feature type="signal peptide" evidence="1">
    <location>
        <begin position="1"/>
        <end position="25"/>
    </location>
</feature>
<dbReference type="RefSeq" id="WP_114054274.1">
    <property type="nucleotide sequence ID" value="NZ_CP030862.1"/>
</dbReference>
<dbReference type="OrthoDB" id="3393679at2"/>